<proteinExistence type="predicted"/>
<gene>
    <name evidence="1" type="ORF">FNH08_07275</name>
</gene>
<organism evidence="1 2">
    <name type="scientific">Streptomyces spongiae</name>
    <dbReference type="NCBI Taxonomy" id="565072"/>
    <lineage>
        <taxon>Bacteria</taxon>
        <taxon>Bacillati</taxon>
        <taxon>Actinomycetota</taxon>
        <taxon>Actinomycetes</taxon>
        <taxon>Kitasatosporales</taxon>
        <taxon>Streptomycetaceae</taxon>
        <taxon>Streptomyces</taxon>
    </lineage>
</organism>
<name>A0A5N8XDI1_9ACTN</name>
<sequence length="253" mass="27263">MTPDLAAQHTARAARWIDILRLQFPELLRELAPGRPGGGTHSRPPLGQAALRALAERDRAERAEALRGEQLGIAPLGPSSAPVRLHVSDAIRDITDGIVELEEAVHEKLGLGRPSRADVPRRLVRIAALLSDLTEDPVLARHVLDECRRMARRCGRTLGDPETLVRLGGRCPWCDSVSLRVMPARRTALCINPGCRCTDEECPCAADPAHRHTWTETGWARLAAETGADMEEIAALADTADERDGGLGGAGAA</sequence>
<dbReference type="RefSeq" id="WP_152770418.1">
    <property type="nucleotide sequence ID" value="NZ_VJZC01000029.1"/>
</dbReference>
<reference evidence="1 2" key="1">
    <citation type="submission" date="2019-07" db="EMBL/GenBank/DDBJ databases">
        <title>New species of Amycolatopsis and Streptomyces.</title>
        <authorList>
            <person name="Duangmal K."/>
            <person name="Teo W.F.A."/>
            <person name="Lipun K."/>
        </authorList>
    </citation>
    <scope>NUCLEOTIDE SEQUENCE [LARGE SCALE GENOMIC DNA]</scope>
    <source>
        <strain evidence="1 2">NBRC 106415</strain>
    </source>
</reference>
<dbReference type="OrthoDB" id="3535442at2"/>
<protein>
    <submittedName>
        <fullName evidence="1">Uncharacterized protein</fullName>
    </submittedName>
</protein>
<dbReference type="AlphaFoldDB" id="A0A5N8XDI1"/>
<keyword evidence="2" id="KW-1185">Reference proteome</keyword>
<comment type="caution">
    <text evidence="1">The sequence shown here is derived from an EMBL/GenBank/DDBJ whole genome shotgun (WGS) entry which is preliminary data.</text>
</comment>
<dbReference type="EMBL" id="VJZC01000029">
    <property type="protein sequence ID" value="MPY56978.1"/>
    <property type="molecule type" value="Genomic_DNA"/>
</dbReference>
<evidence type="ECO:0000313" key="1">
    <source>
        <dbReference type="EMBL" id="MPY56978.1"/>
    </source>
</evidence>
<accession>A0A5N8XDI1</accession>
<evidence type="ECO:0000313" key="2">
    <source>
        <dbReference type="Proteomes" id="UP000400924"/>
    </source>
</evidence>
<dbReference type="Proteomes" id="UP000400924">
    <property type="component" value="Unassembled WGS sequence"/>
</dbReference>